<accession>A0ABQ9HJY7</accession>
<protein>
    <recommendedName>
        <fullName evidence="3">Maturase K</fullName>
    </recommendedName>
</protein>
<evidence type="ECO:0000313" key="2">
    <source>
        <dbReference type="Proteomes" id="UP001159363"/>
    </source>
</evidence>
<reference evidence="1 2" key="1">
    <citation type="submission" date="2023-02" db="EMBL/GenBank/DDBJ databases">
        <title>LHISI_Scaffold_Assembly.</title>
        <authorList>
            <person name="Stuart O.P."/>
            <person name="Cleave R."/>
            <person name="Magrath M.J.L."/>
            <person name="Mikheyev A.S."/>
        </authorList>
    </citation>
    <scope>NUCLEOTIDE SEQUENCE [LARGE SCALE GENOMIC DNA]</scope>
    <source>
        <strain evidence="1">Daus_M_001</strain>
        <tissue evidence="1">Leg muscle</tissue>
    </source>
</reference>
<sequence length="73" mass="8643">MIEYIKSLRCYESPLGRGKSVRGYLNPELSIKKLWQITSLISVLETQRRMCDPFVTRLRANSKLQETWLIRLD</sequence>
<evidence type="ECO:0008006" key="3">
    <source>
        <dbReference type="Google" id="ProtNLM"/>
    </source>
</evidence>
<gene>
    <name evidence="1" type="ORF">PR048_016497</name>
</gene>
<evidence type="ECO:0000313" key="1">
    <source>
        <dbReference type="EMBL" id="KAJ8884639.1"/>
    </source>
</evidence>
<proteinExistence type="predicted"/>
<comment type="caution">
    <text evidence="1">The sequence shown here is derived from an EMBL/GenBank/DDBJ whole genome shotgun (WGS) entry which is preliminary data.</text>
</comment>
<name>A0ABQ9HJY7_9NEOP</name>
<organism evidence="1 2">
    <name type="scientific">Dryococelus australis</name>
    <dbReference type="NCBI Taxonomy" id="614101"/>
    <lineage>
        <taxon>Eukaryota</taxon>
        <taxon>Metazoa</taxon>
        <taxon>Ecdysozoa</taxon>
        <taxon>Arthropoda</taxon>
        <taxon>Hexapoda</taxon>
        <taxon>Insecta</taxon>
        <taxon>Pterygota</taxon>
        <taxon>Neoptera</taxon>
        <taxon>Polyneoptera</taxon>
        <taxon>Phasmatodea</taxon>
        <taxon>Verophasmatodea</taxon>
        <taxon>Anareolatae</taxon>
        <taxon>Phasmatidae</taxon>
        <taxon>Eurycanthinae</taxon>
        <taxon>Dryococelus</taxon>
    </lineage>
</organism>
<dbReference type="EMBL" id="JARBHB010000005">
    <property type="protein sequence ID" value="KAJ8884639.1"/>
    <property type="molecule type" value="Genomic_DNA"/>
</dbReference>
<dbReference type="Proteomes" id="UP001159363">
    <property type="component" value="Chromosome 4"/>
</dbReference>
<keyword evidence="2" id="KW-1185">Reference proteome</keyword>